<organism evidence="1 2">
    <name type="scientific">Cellulosimicrobium cellulans</name>
    <name type="common">Arthrobacter luteus</name>
    <dbReference type="NCBI Taxonomy" id="1710"/>
    <lineage>
        <taxon>Bacteria</taxon>
        <taxon>Bacillati</taxon>
        <taxon>Actinomycetota</taxon>
        <taxon>Actinomycetes</taxon>
        <taxon>Micrococcales</taxon>
        <taxon>Promicromonosporaceae</taxon>
        <taxon>Cellulosimicrobium</taxon>
    </lineage>
</organism>
<name>A0A1Y0HSW3_CELCE</name>
<evidence type="ECO:0000313" key="2">
    <source>
        <dbReference type="Proteomes" id="UP000196228"/>
    </source>
</evidence>
<sequence>MASASATVTTRRSTSAVVTAGGSLDVVAHAPSTSVAKVATPIRAVSRRLPGRCRVQVVNAAPSWNCRGVPATLTT</sequence>
<proteinExistence type="predicted"/>
<dbReference type="Proteomes" id="UP000196228">
    <property type="component" value="Chromosome"/>
</dbReference>
<evidence type="ECO:0000313" key="1">
    <source>
        <dbReference type="EMBL" id="ARU51258.1"/>
    </source>
</evidence>
<reference evidence="1 2" key="1">
    <citation type="submission" date="2017-05" db="EMBL/GenBank/DDBJ databases">
        <authorList>
            <person name="Song R."/>
            <person name="Chenine A.L."/>
            <person name="Ruprecht R.M."/>
        </authorList>
    </citation>
    <scope>NUCLEOTIDE SEQUENCE [LARGE SCALE GENOMIC DNA]</scope>
    <source>
        <strain evidence="1 2">PSBB019</strain>
    </source>
</reference>
<dbReference type="AlphaFoldDB" id="A0A1Y0HSW3"/>
<dbReference type="KEGG" id="cceu:CBR64_06880"/>
<accession>A0A1Y0HSW3</accession>
<protein>
    <submittedName>
        <fullName evidence="1">Uncharacterized protein</fullName>
    </submittedName>
</protein>
<dbReference type="EMBL" id="CP021383">
    <property type="protein sequence ID" value="ARU51258.1"/>
    <property type="molecule type" value="Genomic_DNA"/>
</dbReference>
<gene>
    <name evidence="1" type="ORF">CBR64_06880</name>
</gene>